<reference evidence="3" key="1">
    <citation type="submission" date="2024-07" db="EMBL/GenBank/DDBJ databases">
        <title>Two chromosome-level genome assemblies of Korean endemic species Abeliophyllum distichum and Forsythia ovata (Oleaceae).</title>
        <authorList>
            <person name="Jang H."/>
        </authorList>
    </citation>
    <scope>NUCLEOTIDE SEQUENCE [LARGE SCALE GENOMIC DNA]</scope>
</reference>
<keyword evidence="3" id="KW-1185">Reference proteome</keyword>
<accession>A0ABD1TZ27</accession>
<dbReference type="EMBL" id="JBFOLK010000004">
    <property type="protein sequence ID" value="KAL2517994.1"/>
    <property type="molecule type" value="Genomic_DNA"/>
</dbReference>
<feature type="region of interest" description="Disordered" evidence="1">
    <location>
        <begin position="170"/>
        <end position="217"/>
    </location>
</feature>
<proteinExistence type="predicted"/>
<protein>
    <submittedName>
        <fullName evidence="2">Uncharacterized protein</fullName>
    </submittedName>
</protein>
<gene>
    <name evidence="2" type="ORF">Adt_14241</name>
</gene>
<evidence type="ECO:0000256" key="1">
    <source>
        <dbReference type="SAM" id="MobiDB-lite"/>
    </source>
</evidence>
<feature type="compositionally biased region" description="Acidic residues" evidence="1">
    <location>
        <begin position="185"/>
        <end position="195"/>
    </location>
</feature>
<evidence type="ECO:0000313" key="2">
    <source>
        <dbReference type="EMBL" id="KAL2517994.1"/>
    </source>
</evidence>
<organism evidence="2 3">
    <name type="scientific">Abeliophyllum distichum</name>
    <dbReference type="NCBI Taxonomy" id="126358"/>
    <lineage>
        <taxon>Eukaryota</taxon>
        <taxon>Viridiplantae</taxon>
        <taxon>Streptophyta</taxon>
        <taxon>Embryophyta</taxon>
        <taxon>Tracheophyta</taxon>
        <taxon>Spermatophyta</taxon>
        <taxon>Magnoliopsida</taxon>
        <taxon>eudicotyledons</taxon>
        <taxon>Gunneridae</taxon>
        <taxon>Pentapetalae</taxon>
        <taxon>asterids</taxon>
        <taxon>lamiids</taxon>
        <taxon>Lamiales</taxon>
        <taxon>Oleaceae</taxon>
        <taxon>Forsythieae</taxon>
        <taxon>Abeliophyllum</taxon>
    </lineage>
</organism>
<comment type="caution">
    <text evidence="2">The sequence shown here is derived from an EMBL/GenBank/DDBJ whole genome shotgun (WGS) entry which is preliminary data.</text>
</comment>
<dbReference type="Proteomes" id="UP001604336">
    <property type="component" value="Unassembled WGS sequence"/>
</dbReference>
<sequence length="295" mass="32622">MNSSEPFFILRMVVFVYIPPKPFLTLMNMTRSLLVVTLPGKNFEAAIRLSLNQLTLPCLVLHNIIAHIIVPRKGHLDEVNHYDVFLLDSILRGRKLDFSYIMMQHMSCVLSGTRPKALPYGMILTKIFQHFEVSFRDSVALVPKATDTINILTLKRIKIFKENGQWVAKSKGFDDESGPSTLPFEGEDMDADEDAPPPSPPRPRSHQPSSSTSGVNEDQFNLLSGRIDSLTSTVDGMQLAVNDLHNTATTIQATVDGIQATVDGLQSSVDGVTSMLHALHSYLGTDFPPPPPPEI</sequence>
<dbReference type="AlphaFoldDB" id="A0ABD1TZ27"/>
<name>A0ABD1TZ27_9LAMI</name>
<evidence type="ECO:0000313" key="3">
    <source>
        <dbReference type="Proteomes" id="UP001604336"/>
    </source>
</evidence>
<dbReference type="Gene3D" id="1.20.5.340">
    <property type="match status" value="1"/>
</dbReference>